<dbReference type="EMBL" id="JBFMIA010000271">
    <property type="protein sequence ID" value="MEW9503587.1"/>
    <property type="molecule type" value="Genomic_DNA"/>
</dbReference>
<evidence type="ECO:0000313" key="3">
    <source>
        <dbReference type="EMBL" id="MEW9503587.1"/>
    </source>
</evidence>
<feature type="non-terminal residue" evidence="3">
    <location>
        <position position="79"/>
    </location>
</feature>
<dbReference type="Proteomes" id="UP001556040">
    <property type="component" value="Unassembled WGS sequence"/>
</dbReference>
<comment type="caution">
    <text evidence="3">The sequence shown here is derived from an EMBL/GenBank/DDBJ whole genome shotgun (WGS) entry which is preliminary data.</text>
</comment>
<dbReference type="SUPFAM" id="SSF55205">
    <property type="entry name" value="EPT/RTPC-like"/>
    <property type="match status" value="1"/>
</dbReference>
<organism evidence="3 4">
    <name type="scientific">Jeotgalibacillus marinus</name>
    <dbReference type="NCBI Taxonomy" id="86667"/>
    <lineage>
        <taxon>Bacteria</taxon>
        <taxon>Bacillati</taxon>
        <taxon>Bacillota</taxon>
        <taxon>Bacilli</taxon>
        <taxon>Bacillales</taxon>
        <taxon>Caryophanaceae</taxon>
        <taxon>Jeotgalibacillus</taxon>
    </lineage>
</organism>
<keyword evidence="1" id="KW-0808">Transferase</keyword>
<accession>A0ABV3Q8D0</accession>
<dbReference type="Gene3D" id="3.65.10.10">
    <property type="entry name" value="Enolpyruvate transferase domain"/>
    <property type="match status" value="1"/>
</dbReference>
<protein>
    <submittedName>
        <fullName evidence="3">3-phosphoshikimate 1-carboxyvinyltransferase</fullName>
    </submittedName>
</protein>
<dbReference type="PANTHER" id="PTHR21090">
    <property type="entry name" value="AROM/DEHYDROQUINATE SYNTHASE"/>
    <property type="match status" value="1"/>
</dbReference>
<feature type="non-terminal residue" evidence="3">
    <location>
        <position position="1"/>
    </location>
</feature>
<dbReference type="InterPro" id="IPR036968">
    <property type="entry name" value="Enolpyruvate_Tfrase_sf"/>
</dbReference>
<evidence type="ECO:0000313" key="4">
    <source>
        <dbReference type="Proteomes" id="UP001556040"/>
    </source>
</evidence>
<gene>
    <name evidence="3" type="ORF">AB1471_17825</name>
</gene>
<proteinExistence type="predicted"/>
<dbReference type="Pfam" id="PF00275">
    <property type="entry name" value="EPSP_synthase"/>
    <property type="match status" value="1"/>
</dbReference>
<dbReference type="InterPro" id="IPR013792">
    <property type="entry name" value="RNA3'P_cycl/enolpyr_Trfase_a/b"/>
</dbReference>
<dbReference type="InterPro" id="IPR001986">
    <property type="entry name" value="Enolpyruvate_Tfrase_dom"/>
</dbReference>
<name>A0ABV3Q8D0_9BACL</name>
<sequence length="79" mass="8126">SKVHFDGDSAARVRPMSVMLAALSQLGVEVENQSNGFLPFSINGHGSVSGSEVTIDASSSSQFVSGLLLAGARFNNGLT</sequence>
<reference evidence="3 4" key="1">
    <citation type="journal article" date="1979" name="Int. J. Syst. Evol. Microbiol.">
        <title>Bacillus globisporus subsp. marinus subsp. nov.</title>
        <authorList>
            <person name="Liu H."/>
        </authorList>
    </citation>
    <scope>NUCLEOTIDE SEQUENCE [LARGE SCALE GENOMIC DNA]</scope>
    <source>
        <strain evidence="3 4">DSM 1297</strain>
    </source>
</reference>
<dbReference type="PANTHER" id="PTHR21090:SF5">
    <property type="entry name" value="PENTAFUNCTIONAL AROM POLYPEPTIDE"/>
    <property type="match status" value="1"/>
</dbReference>
<feature type="domain" description="Enolpyruvate transferase" evidence="2">
    <location>
        <begin position="2"/>
        <end position="77"/>
    </location>
</feature>
<evidence type="ECO:0000259" key="2">
    <source>
        <dbReference type="Pfam" id="PF00275"/>
    </source>
</evidence>
<evidence type="ECO:0000256" key="1">
    <source>
        <dbReference type="ARBA" id="ARBA00022679"/>
    </source>
</evidence>
<keyword evidence="4" id="KW-1185">Reference proteome</keyword>